<dbReference type="GO" id="GO:0046914">
    <property type="term" value="F:transition metal ion binding"/>
    <property type="evidence" value="ECO:0007669"/>
    <property type="project" value="InterPro"/>
</dbReference>
<dbReference type="EMBL" id="JELY01000858">
    <property type="protein sequence ID" value="KYF57822.1"/>
    <property type="molecule type" value="Genomic_DNA"/>
</dbReference>
<evidence type="ECO:0000313" key="2">
    <source>
        <dbReference type="Proteomes" id="UP000075420"/>
    </source>
</evidence>
<reference evidence="1 2" key="1">
    <citation type="submission" date="2014-02" db="EMBL/GenBank/DDBJ databases">
        <title>The small core and large imbalanced accessory genome model reveals a collaborative survival strategy of Sorangium cellulosum strains in nature.</title>
        <authorList>
            <person name="Han K."/>
            <person name="Peng R."/>
            <person name="Blom J."/>
            <person name="Li Y.-Z."/>
        </authorList>
    </citation>
    <scope>NUCLEOTIDE SEQUENCE [LARGE SCALE GENOMIC DNA]</scope>
    <source>
        <strain evidence="1 2">So0157-25</strain>
    </source>
</reference>
<evidence type="ECO:0000313" key="1">
    <source>
        <dbReference type="EMBL" id="KYF57822.1"/>
    </source>
</evidence>
<organism evidence="1 2">
    <name type="scientific">Sorangium cellulosum</name>
    <name type="common">Polyangium cellulosum</name>
    <dbReference type="NCBI Taxonomy" id="56"/>
    <lineage>
        <taxon>Bacteria</taxon>
        <taxon>Pseudomonadati</taxon>
        <taxon>Myxococcota</taxon>
        <taxon>Polyangia</taxon>
        <taxon>Polyangiales</taxon>
        <taxon>Polyangiaceae</taxon>
        <taxon>Sorangium</taxon>
    </lineage>
</organism>
<name>A0A150PQ88_SORCE</name>
<protein>
    <recommendedName>
        <fullName evidence="3">Nitrile hydratase alpha /Thiocyanate hydrolase gamma domain-containing protein</fullName>
    </recommendedName>
</protein>
<dbReference type="Proteomes" id="UP000075420">
    <property type="component" value="Unassembled WGS sequence"/>
</dbReference>
<accession>A0A150PQ88</accession>
<dbReference type="GO" id="GO:0003824">
    <property type="term" value="F:catalytic activity"/>
    <property type="evidence" value="ECO:0007669"/>
    <property type="project" value="InterPro"/>
</dbReference>
<dbReference type="InterPro" id="IPR036648">
    <property type="entry name" value="CN_Hdrase_a/SCN_Hdrase_g_sf"/>
</dbReference>
<comment type="caution">
    <text evidence="1">The sequence shown here is derived from an EMBL/GenBank/DDBJ whole genome shotgun (WGS) entry which is preliminary data.</text>
</comment>
<evidence type="ECO:0008006" key="3">
    <source>
        <dbReference type="Google" id="ProtNLM"/>
    </source>
</evidence>
<dbReference type="SUPFAM" id="SSF56209">
    <property type="entry name" value="Nitrile hydratase alpha chain"/>
    <property type="match status" value="1"/>
</dbReference>
<gene>
    <name evidence="1" type="ORF">BE08_35795</name>
</gene>
<proteinExistence type="predicted"/>
<sequence length="222" mass="25067">MQVPGFSADYQKLLLRHVLALAETDADLRKRIADTPTETLSELGIHLPEGHRIVVLRPGDHCISLPKASGEAASLAEGRGRTDSRADSAELFFQLEVYHFSSSILPIGHKGDDELHIKLPPHVEVVDVTLVNTDALARSEATLTGTEVNDGVFKAYVHWWFDGWMTCKYSLKVWVNDPKSWASYRTYTYELNTMLASPHVDHVPDPNYWSHIFQSVWDHPHL</sequence>
<dbReference type="AlphaFoldDB" id="A0A150PQ88"/>